<sequence length="141" mass="15396">MVYHALVPLNLRVVIAFGLSPYLLLSLTDLRRADCPAASGSGIKPYWPFWPAHVSHISCTGSALLFPAGIVKRTKSKLRNVNVETVLTIKLSLVALATFTPQILVLIATDHMILANSVGGRLARVSRWLLRLCRFGVCSDS</sequence>
<dbReference type="VEuPathDB" id="FungiDB:BD410DRAFT_797571"/>
<gene>
    <name evidence="2" type="ORF">BD410DRAFT_797571</name>
</gene>
<keyword evidence="1" id="KW-0472">Membrane</keyword>
<keyword evidence="1" id="KW-0812">Transmembrane</keyword>
<proteinExistence type="predicted"/>
<dbReference type="AlphaFoldDB" id="A0A4Y7PE84"/>
<feature type="transmembrane region" description="Helical" evidence="1">
    <location>
        <begin position="6"/>
        <end position="25"/>
    </location>
</feature>
<reference evidence="2 3" key="1">
    <citation type="submission" date="2018-06" db="EMBL/GenBank/DDBJ databases">
        <title>A transcriptomic atlas of mushroom development highlights an independent origin of complex multicellularity.</title>
        <authorList>
            <consortium name="DOE Joint Genome Institute"/>
            <person name="Krizsan K."/>
            <person name="Almasi E."/>
            <person name="Merenyi Z."/>
            <person name="Sahu N."/>
            <person name="Viragh M."/>
            <person name="Koszo T."/>
            <person name="Mondo S."/>
            <person name="Kiss B."/>
            <person name="Balint B."/>
            <person name="Kues U."/>
            <person name="Barry K."/>
            <person name="Hegedus J.C."/>
            <person name="Henrissat B."/>
            <person name="Johnson J."/>
            <person name="Lipzen A."/>
            <person name="Ohm R."/>
            <person name="Nagy I."/>
            <person name="Pangilinan J."/>
            <person name="Yan J."/>
            <person name="Xiong Y."/>
            <person name="Grigoriev I.V."/>
            <person name="Hibbett D.S."/>
            <person name="Nagy L.G."/>
        </authorList>
    </citation>
    <scope>NUCLEOTIDE SEQUENCE [LARGE SCALE GENOMIC DNA]</scope>
    <source>
        <strain evidence="2 3">SZMC22713</strain>
    </source>
</reference>
<dbReference type="Proteomes" id="UP000294933">
    <property type="component" value="Unassembled WGS sequence"/>
</dbReference>
<accession>A0A4Y7PE84</accession>
<protein>
    <submittedName>
        <fullName evidence="2">Uncharacterized protein</fullName>
    </submittedName>
</protein>
<dbReference type="EMBL" id="ML170516">
    <property type="protein sequence ID" value="TDL13633.1"/>
    <property type="molecule type" value="Genomic_DNA"/>
</dbReference>
<keyword evidence="1" id="KW-1133">Transmembrane helix</keyword>
<evidence type="ECO:0000313" key="3">
    <source>
        <dbReference type="Proteomes" id="UP000294933"/>
    </source>
</evidence>
<name>A0A4Y7PE84_9AGAM</name>
<keyword evidence="3" id="KW-1185">Reference proteome</keyword>
<evidence type="ECO:0000256" key="1">
    <source>
        <dbReference type="SAM" id="Phobius"/>
    </source>
</evidence>
<organism evidence="2 3">
    <name type="scientific">Rickenella mellea</name>
    <dbReference type="NCBI Taxonomy" id="50990"/>
    <lineage>
        <taxon>Eukaryota</taxon>
        <taxon>Fungi</taxon>
        <taxon>Dikarya</taxon>
        <taxon>Basidiomycota</taxon>
        <taxon>Agaricomycotina</taxon>
        <taxon>Agaricomycetes</taxon>
        <taxon>Hymenochaetales</taxon>
        <taxon>Rickenellaceae</taxon>
        <taxon>Rickenella</taxon>
    </lineage>
</organism>
<evidence type="ECO:0000313" key="2">
    <source>
        <dbReference type="EMBL" id="TDL13633.1"/>
    </source>
</evidence>